<proteinExistence type="predicted"/>
<feature type="region of interest" description="Disordered" evidence="1">
    <location>
        <begin position="145"/>
        <end position="191"/>
    </location>
</feature>
<protein>
    <submittedName>
        <fullName evidence="3">Uncharacterized protein</fullName>
    </submittedName>
</protein>
<reference evidence="3" key="1">
    <citation type="submission" date="2020-11" db="EMBL/GenBank/DDBJ databases">
        <authorList>
            <consortium name="DOE Joint Genome Institute"/>
            <person name="Ahrendt S."/>
            <person name="Riley R."/>
            <person name="Andreopoulos W."/>
            <person name="Labutti K."/>
            <person name="Pangilinan J."/>
            <person name="Ruiz-Duenas F.J."/>
            <person name="Barrasa J.M."/>
            <person name="Sanchez-Garcia M."/>
            <person name="Camarero S."/>
            <person name="Miyauchi S."/>
            <person name="Serrano A."/>
            <person name="Linde D."/>
            <person name="Babiker R."/>
            <person name="Drula E."/>
            <person name="Ayuso-Fernandez I."/>
            <person name="Pacheco R."/>
            <person name="Padilla G."/>
            <person name="Ferreira P."/>
            <person name="Barriuso J."/>
            <person name="Kellner H."/>
            <person name="Castanera R."/>
            <person name="Alfaro M."/>
            <person name="Ramirez L."/>
            <person name="Pisabarro A.G."/>
            <person name="Kuo A."/>
            <person name="Tritt A."/>
            <person name="Lipzen A."/>
            <person name="He G."/>
            <person name="Yan M."/>
            <person name="Ng V."/>
            <person name="Cullen D."/>
            <person name="Martin F."/>
            <person name="Rosso M.-N."/>
            <person name="Henrissat B."/>
            <person name="Hibbett D."/>
            <person name="Martinez A.T."/>
            <person name="Grigoriev I.V."/>
        </authorList>
    </citation>
    <scope>NUCLEOTIDE SEQUENCE</scope>
    <source>
        <strain evidence="3">AH 40177</strain>
    </source>
</reference>
<feature type="chain" id="PRO_5040301860" evidence="2">
    <location>
        <begin position="25"/>
        <end position="254"/>
    </location>
</feature>
<comment type="caution">
    <text evidence="3">The sequence shown here is derived from an EMBL/GenBank/DDBJ whole genome shotgun (WGS) entry which is preliminary data.</text>
</comment>
<keyword evidence="4" id="KW-1185">Reference proteome</keyword>
<dbReference type="AlphaFoldDB" id="A0A9P5UA92"/>
<feature type="signal peptide" evidence="2">
    <location>
        <begin position="1"/>
        <end position="24"/>
    </location>
</feature>
<evidence type="ECO:0000256" key="1">
    <source>
        <dbReference type="SAM" id="MobiDB-lite"/>
    </source>
</evidence>
<gene>
    <name evidence="3" type="ORF">BDP27DRAFT_1321429</name>
</gene>
<evidence type="ECO:0000313" key="4">
    <source>
        <dbReference type="Proteomes" id="UP000772434"/>
    </source>
</evidence>
<dbReference type="EMBL" id="JADNRY010000029">
    <property type="protein sequence ID" value="KAF9071821.1"/>
    <property type="molecule type" value="Genomic_DNA"/>
</dbReference>
<dbReference type="Proteomes" id="UP000772434">
    <property type="component" value="Unassembled WGS sequence"/>
</dbReference>
<accession>A0A9P5UA92</accession>
<keyword evidence="2" id="KW-0732">Signal</keyword>
<evidence type="ECO:0000256" key="2">
    <source>
        <dbReference type="SAM" id="SignalP"/>
    </source>
</evidence>
<dbReference type="OrthoDB" id="3064412at2759"/>
<sequence>MSPASHMFLGLVLAILSYVLNILAFSLAIPGDPISDISFPVIWERNLTDPTVFSLGQQLEDSLTGRGDIFASINGTQGQSVDPQTVNLTVKSSGYFVIYGLVIGAATSTFYISPTFVVLSPDQATSTTVNTAETYLGTSFPLTPTSTTSIPSSLPSTTSTSTNTGSTSIPQASPTTSSTNSTSSTSSAKSSNSKTSVIVGSIIGGIAGLSIISKLLSSVCKRGGGNSGGSFSFSFSLDGGGGGMDGMGGMGDDG</sequence>
<evidence type="ECO:0000313" key="3">
    <source>
        <dbReference type="EMBL" id="KAF9071821.1"/>
    </source>
</evidence>
<organism evidence="3 4">
    <name type="scientific">Rhodocollybia butyracea</name>
    <dbReference type="NCBI Taxonomy" id="206335"/>
    <lineage>
        <taxon>Eukaryota</taxon>
        <taxon>Fungi</taxon>
        <taxon>Dikarya</taxon>
        <taxon>Basidiomycota</taxon>
        <taxon>Agaricomycotina</taxon>
        <taxon>Agaricomycetes</taxon>
        <taxon>Agaricomycetidae</taxon>
        <taxon>Agaricales</taxon>
        <taxon>Marasmiineae</taxon>
        <taxon>Omphalotaceae</taxon>
        <taxon>Rhodocollybia</taxon>
    </lineage>
</organism>
<name>A0A9P5UA92_9AGAR</name>